<evidence type="ECO:0000256" key="6">
    <source>
        <dbReference type="RuleBase" id="RU366058"/>
    </source>
</evidence>
<dbReference type="Pfam" id="PF09335">
    <property type="entry name" value="VTT_dom"/>
    <property type="match status" value="1"/>
</dbReference>
<comment type="subcellular location">
    <subcellularLocation>
        <location evidence="1 6">Cell membrane</location>
        <topology evidence="1 6">Multi-pass membrane protein</topology>
    </subcellularLocation>
</comment>
<keyword evidence="3 6" id="KW-0812">Transmembrane</keyword>
<protein>
    <recommendedName>
        <fullName evidence="6">TVP38/TMEM64 family membrane protein</fullName>
    </recommendedName>
</protein>
<keyword evidence="4 6" id="KW-1133">Transmembrane helix</keyword>
<evidence type="ECO:0000256" key="3">
    <source>
        <dbReference type="ARBA" id="ARBA00022692"/>
    </source>
</evidence>
<comment type="similarity">
    <text evidence="6">Belongs to the TVP38/TMEM64 family.</text>
</comment>
<feature type="transmembrane region" description="Helical" evidence="6">
    <location>
        <begin position="141"/>
        <end position="162"/>
    </location>
</feature>
<accession>A0ABV8K7Y1</accession>
<evidence type="ECO:0000256" key="2">
    <source>
        <dbReference type="ARBA" id="ARBA00022475"/>
    </source>
</evidence>
<evidence type="ECO:0000256" key="1">
    <source>
        <dbReference type="ARBA" id="ARBA00004651"/>
    </source>
</evidence>
<feature type="transmembrane region" description="Helical" evidence="6">
    <location>
        <begin position="63"/>
        <end position="81"/>
    </location>
</feature>
<evidence type="ECO:0000256" key="5">
    <source>
        <dbReference type="ARBA" id="ARBA00023136"/>
    </source>
</evidence>
<dbReference type="InterPro" id="IPR015414">
    <property type="entry name" value="TMEM64"/>
</dbReference>
<reference evidence="9" key="1">
    <citation type="journal article" date="2019" name="Int. J. Syst. Evol. Microbiol.">
        <title>The Global Catalogue of Microorganisms (GCM) 10K type strain sequencing project: providing services to taxonomists for standard genome sequencing and annotation.</title>
        <authorList>
            <consortium name="The Broad Institute Genomics Platform"/>
            <consortium name="The Broad Institute Genome Sequencing Center for Infectious Disease"/>
            <person name="Wu L."/>
            <person name="Ma J."/>
        </authorList>
    </citation>
    <scope>NUCLEOTIDE SEQUENCE [LARGE SCALE GENOMIC DNA]</scope>
    <source>
        <strain evidence="9">IBRC-M 10987</strain>
    </source>
</reference>
<keyword evidence="5 6" id="KW-0472">Membrane</keyword>
<evidence type="ECO:0000313" key="8">
    <source>
        <dbReference type="EMBL" id="MFC4102128.1"/>
    </source>
</evidence>
<evidence type="ECO:0000256" key="4">
    <source>
        <dbReference type="ARBA" id="ARBA00022989"/>
    </source>
</evidence>
<dbReference type="PANTHER" id="PTHR12677:SF55">
    <property type="entry name" value="UNDECAPRENYL PHOSPHATE TRANSPORTER SAOUHSC_00901-RELATED"/>
    <property type="match status" value="1"/>
</dbReference>
<gene>
    <name evidence="8" type="ORF">ACFOZ8_21070</name>
</gene>
<sequence length="207" mass="23364">MSSLIDTLTSLTEEDVRHFLDRYRSLGPLPGIALTFMKSFVPPLPTLIIVGVNAAVYGLWLGFLYSWLGMIAGCMTTFLIFRRIGEHRYARKWAAKPRVQRSMVWIRRNAFGYVFLLSLFPVGPFVVINIAAALAGMPLRSFLIAILFGKAVMVMSVSMIGYDVESFIREPARLLYVVLFVLVSFIISKRIEAWFTRESAKPGTESI</sequence>
<dbReference type="PANTHER" id="PTHR12677">
    <property type="entry name" value="GOLGI APPARATUS MEMBRANE PROTEIN TVP38-RELATED"/>
    <property type="match status" value="1"/>
</dbReference>
<feature type="domain" description="VTT" evidence="7">
    <location>
        <begin position="44"/>
        <end position="162"/>
    </location>
</feature>
<organism evidence="8 9">
    <name type="scientific">Paenibacillus xanthanilyticus</name>
    <dbReference type="NCBI Taxonomy" id="1783531"/>
    <lineage>
        <taxon>Bacteria</taxon>
        <taxon>Bacillati</taxon>
        <taxon>Bacillota</taxon>
        <taxon>Bacilli</taxon>
        <taxon>Bacillales</taxon>
        <taxon>Paenibacillaceae</taxon>
        <taxon>Paenibacillus</taxon>
    </lineage>
</organism>
<evidence type="ECO:0000313" key="9">
    <source>
        <dbReference type="Proteomes" id="UP001595715"/>
    </source>
</evidence>
<feature type="transmembrane region" description="Helical" evidence="6">
    <location>
        <begin position="32"/>
        <end position="57"/>
    </location>
</feature>
<proteinExistence type="inferred from homology"/>
<dbReference type="Proteomes" id="UP001595715">
    <property type="component" value="Unassembled WGS sequence"/>
</dbReference>
<keyword evidence="9" id="KW-1185">Reference proteome</keyword>
<dbReference type="RefSeq" id="WP_377720756.1">
    <property type="nucleotide sequence ID" value="NZ_JBHSAM010000031.1"/>
</dbReference>
<dbReference type="InterPro" id="IPR032816">
    <property type="entry name" value="VTT_dom"/>
</dbReference>
<evidence type="ECO:0000259" key="7">
    <source>
        <dbReference type="Pfam" id="PF09335"/>
    </source>
</evidence>
<feature type="transmembrane region" description="Helical" evidence="6">
    <location>
        <begin position="174"/>
        <end position="191"/>
    </location>
</feature>
<name>A0ABV8K7Y1_9BACL</name>
<comment type="caution">
    <text evidence="8">The sequence shown here is derived from an EMBL/GenBank/DDBJ whole genome shotgun (WGS) entry which is preliminary data.</text>
</comment>
<feature type="transmembrane region" description="Helical" evidence="6">
    <location>
        <begin position="110"/>
        <end position="135"/>
    </location>
</feature>
<keyword evidence="2 6" id="KW-1003">Cell membrane</keyword>
<dbReference type="EMBL" id="JBHSAM010000031">
    <property type="protein sequence ID" value="MFC4102128.1"/>
    <property type="molecule type" value="Genomic_DNA"/>
</dbReference>